<dbReference type="GO" id="GO:0031145">
    <property type="term" value="P:anaphase-promoting complex-dependent catabolic process"/>
    <property type="evidence" value="ECO:0007669"/>
    <property type="project" value="TreeGrafter"/>
</dbReference>
<dbReference type="GO" id="GO:0016567">
    <property type="term" value="P:protein ubiquitination"/>
    <property type="evidence" value="ECO:0007669"/>
    <property type="project" value="TreeGrafter"/>
</dbReference>
<dbReference type="GO" id="GO:0004519">
    <property type="term" value="F:endonuclease activity"/>
    <property type="evidence" value="ECO:0007669"/>
    <property type="project" value="UniProtKB-KW"/>
</dbReference>
<dbReference type="OrthoDB" id="366548at2"/>
<evidence type="ECO:0000259" key="2">
    <source>
        <dbReference type="Pfam" id="PF04471"/>
    </source>
</evidence>
<dbReference type="PANTHER" id="PTHR12558:SF45">
    <property type="entry name" value="CHROMOSOME UNDETERMINED SCAFFOLD_12, WHOLE GENOME SHOTGUN SEQUENCE"/>
    <property type="match status" value="1"/>
</dbReference>
<dbReference type="PANTHER" id="PTHR12558">
    <property type="entry name" value="CELL DIVISION CYCLE 16,23,27"/>
    <property type="match status" value="1"/>
</dbReference>
<protein>
    <submittedName>
        <fullName evidence="3">Restriction endonuclease</fullName>
    </submittedName>
</protein>
<dbReference type="PROSITE" id="PS50005">
    <property type="entry name" value="TPR"/>
    <property type="match status" value="3"/>
</dbReference>
<feature type="repeat" description="TPR" evidence="1">
    <location>
        <begin position="237"/>
        <end position="270"/>
    </location>
</feature>
<dbReference type="STRING" id="573413.Spirs_2364"/>
<dbReference type="GO" id="GO:0003677">
    <property type="term" value="F:DNA binding"/>
    <property type="evidence" value="ECO:0007669"/>
    <property type="project" value="InterPro"/>
</dbReference>
<dbReference type="Proteomes" id="UP000002318">
    <property type="component" value="Chromosome"/>
</dbReference>
<dbReference type="AlphaFoldDB" id="E1R1V3"/>
<dbReference type="Pfam" id="PF13432">
    <property type="entry name" value="TPR_16"/>
    <property type="match status" value="3"/>
</dbReference>
<dbReference type="InterPro" id="IPR011990">
    <property type="entry name" value="TPR-like_helical_dom_sf"/>
</dbReference>
<dbReference type="KEGG" id="ssm:Spirs_2364"/>
<dbReference type="RefSeq" id="WP_013254942.1">
    <property type="nucleotide sequence ID" value="NC_014364.1"/>
</dbReference>
<feature type="repeat" description="TPR" evidence="1">
    <location>
        <begin position="169"/>
        <end position="202"/>
    </location>
</feature>
<gene>
    <name evidence="3" type="ordered locus">Spirs_2364</name>
</gene>
<dbReference type="SMART" id="SM00028">
    <property type="entry name" value="TPR"/>
    <property type="match status" value="7"/>
</dbReference>
<dbReference type="PROSITE" id="PS50293">
    <property type="entry name" value="TPR_REGION"/>
    <property type="match status" value="1"/>
</dbReference>
<keyword evidence="3" id="KW-0255">Endonuclease</keyword>
<evidence type="ECO:0000313" key="3">
    <source>
        <dbReference type="EMBL" id="ADK81479.1"/>
    </source>
</evidence>
<dbReference type="Gene3D" id="3.40.1350.10">
    <property type="match status" value="1"/>
</dbReference>
<name>E1R1V3_SEDSS</name>
<dbReference type="HOGENOM" id="CLU_048872_0_0_12"/>
<dbReference type="InterPro" id="IPR007560">
    <property type="entry name" value="Restrct_endonuc_IV_Mrr"/>
</dbReference>
<feature type="domain" description="Restriction endonuclease type IV Mrr" evidence="2">
    <location>
        <begin position="394"/>
        <end position="446"/>
    </location>
</feature>
<dbReference type="Gene3D" id="1.25.40.10">
    <property type="entry name" value="Tetratricopeptide repeat domain"/>
    <property type="match status" value="3"/>
</dbReference>
<organism evidence="3 4">
    <name type="scientific">Sediminispirochaeta smaragdinae (strain DSM 11293 / JCM 15392 / SEBR 4228)</name>
    <name type="common">Spirochaeta smaragdinae</name>
    <dbReference type="NCBI Taxonomy" id="573413"/>
    <lineage>
        <taxon>Bacteria</taxon>
        <taxon>Pseudomonadati</taxon>
        <taxon>Spirochaetota</taxon>
        <taxon>Spirochaetia</taxon>
        <taxon>Spirochaetales</taxon>
        <taxon>Spirochaetaceae</taxon>
        <taxon>Sediminispirochaeta</taxon>
    </lineage>
</organism>
<evidence type="ECO:0000313" key="4">
    <source>
        <dbReference type="Proteomes" id="UP000002318"/>
    </source>
</evidence>
<sequence length="453" mass="52202">MPLVIALIIILGIGIGLFTFFLVRSIIAPKQVASLENALKQGKPNTVVRIAKQIIAKNPRNAEAHYYLGLAYLAQEKPELALMELKTVNQIGTFGPGLSEVAFRKRIADLFERFNQEEEALKEYLLLIKLEPQSANHYYKAGSLFEARQRSEKALNYYRKAIELDPRHSDAHYSLGYALFRGKKVVEAKIELEEALKHNPNNYKAHFYLGKLLKENHDYVAALLNFEKAQRDPEIKIRALVERGSCYMHMNSFDKAVTELERAIKLSVNDSSQEVLYARYFLALCYEKSRDFEKAIEQWEAIYKKKPSFRDVAEKLSQYQELRTDDRIKDYLTAGPVEFLEICKGIALSMELNIRDVTDIKNGCQIIAVESDSRWRNAKKMPKLLWFLRVPEMITESTVRSILDEMKKMSVTRGVIFTSSNFSRRAAEFSESRPVELIDKDALQNILRKVKLN</sequence>
<keyword evidence="1" id="KW-0802">TPR repeat</keyword>
<dbReference type="Pfam" id="PF04471">
    <property type="entry name" value="Mrr_cat"/>
    <property type="match status" value="1"/>
</dbReference>
<dbReference type="Pfam" id="PF13431">
    <property type="entry name" value="TPR_17"/>
    <property type="match status" value="1"/>
</dbReference>
<keyword evidence="3" id="KW-0378">Hydrolase</keyword>
<dbReference type="SUPFAM" id="SSF48452">
    <property type="entry name" value="TPR-like"/>
    <property type="match status" value="2"/>
</dbReference>
<dbReference type="InterPro" id="IPR019734">
    <property type="entry name" value="TPR_rpt"/>
</dbReference>
<dbReference type="eggNOG" id="COG0457">
    <property type="taxonomic scope" value="Bacteria"/>
</dbReference>
<evidence type="ECO:0000256" key="1">
    <source>
        <dbReference type="PROSITE-ProRule" id="PRU00339"/>
    </source>
</evidence>
<dbReference type="GO" id="GO:0051301">
    <property type="term" value="P:cell division"/>
    <property type="evidence" value="ECO:0007669"/>
    <property type="project" value="TreeGrafter"/>
</dbReference>
<accession>E1R1V3</accession>
<dbReference type="EMBL" id="CP002116">
    <property type="protein sequence ID" value="ADK81479.1"/>
    <property type="molecule type" value="Genomic_DNA"/>
</dbReference>
<reference evidence="3 4" key="1">
    <citation type="journal article" date="2010" name="Stand. Genomic Sci.">
        <title>Complete genome sequence of Spirochaeta smaragdinae type strain (SEBR 4228).</title>
        <authorList>
            <person name="Mavromatis K."/>
            <person name="Yasawong M."/>
            <person name="Chertkov O."/>
            <person name="Lapidus A."/>
            <person name="Lucas S."/>
            <person name="Nolan M."/>
            <person name="Del Rio T.G."/>
            <person name="Tice H."/>
            <person name="Cheng J.F."/>
            <person name="Pitluck S."/>
            <person name="Liolios K."/>
            <person name="Ivanova N."/>
            <person name="Tapia R."/>
            <person name="Han C."/>
            <person name="Bruce D."/>
            <person name="Goodwin L."/>
            <person name="Pati A."/>
            <person name="Chen A."/>
            <person name="Palaniappan K."/>
            <person name="Land M."/>
            <person name="Hauser L."/>
            <person name="Chang Y.J."/>
            <person name="Jeffries C.D."/>
            <person name="Detter J.C."/>
            <person name="Rohde M."/>
            <person name="Brambilla E."/>
            <person name="Spring S."/>
            <person name="Goker M."/>
            <person name="Sikorski J."/>
            <person name="Woyke T."/>
            <person name="Bristow J."/>
            <person name="Eisen J.A."/>
            <person name="Markowitz V."/>
            <person name="Hugenholtz P."/>
            <person name="Klenk H.P."/>
            <person name="Kyrpides N.C."/>
        </authorList>
    </citation>
    <scope>NUCLEOTIDE SEQUENCE [LARGE SCALE GENOMIC DNA]</scope>
    <source>
        <strain evidence="4">DSM 11293 / JCM 15392 / SEBR 4228</strain>
    </source>
</reference>
<feature type="repeat" description="TPR" evidence="1">
    <location>
        <begin position="135"/>
        <end position="168"/>
    </location>
</feature>
<dbReference type="InterPro" id="IPR011856">
    <property type="entry name" value="tRNA_endonuc-like_dom_sf"/>
</dbReference>
<dbReference type="GO" id="GO:0009307">
    <property type="term" value="P:DNA restriction-modification system"/>
    <property type="evidence" value="ECO:0007669"/>
    <property type="project" value="InterPro"/>
</dbReference>
<keyword evidence="3" id="KW-0540">Nuclease</keyword>
<proteinExistence type="predicted"/>
<keyword evidence="4" id="KW-1185">Reference proteome</keyword>